<accession>A0A1C1YY80</accession>
<dbReference type="InterPro" id="IPR029787">
    <property type="entry name" value="Nucleotide_cyclase"/>
</dbReference>
<dbReference type="NCBIfam" id="TIGR00254">
    <property type="entry name" value="GGDEF"/>
    <property type="match status" value="1"/>
</dbReference>
<dbReference type="InterPro" id="IPR043128">
    <property type="entry name" value="Rev_trsase/Diguanyl_cyclase"/>
</dbReference>
<evidence type="ECO:0000256" key="1">
    <source>
        <dbReference type="ARBA" id="ARBA00012528"/>
    </source>
</evidence>
<dbReference type="GO" id="GO:0052621">
    <property type="term" value="F:diguanylate cyclase activity"/>
    <property type="evidence" value="ECO:0007669"/>
    <property type="project" value="UniProtKB-EC"/>
</dbReference>
<comment type="catalytic activity">
    <reaction evidence="2">
        <text>2 GTP = 3',3'-c-di-GMP + 2 diphosphate</text>
        <dbReference type="Rhea" id="RHEA:24898"/>
        <dbReference type="ChEBI" id="CHEBI:33019"/>
        <dbReference type="ChEBI" id="CHEBI:37565"/>
        <dbReference type="ChEBI" id="CHEBI:58805"/>
        <dbReference type="EC" id="2.7.7.65"/>
    </reaction>
</comment>
<dbReference type="STRING" id="1480615.AWJ14_13935"/>
<evidence type="ECO:0000256" key="2">
    <source>
        <dbReference type="ARBA" id="ARBA00034247"/>
    </source>
</evidence>
<protein>
    <recommendedName>
        <fullName evidence="1">diguanylate cyclase</fullName>
        <ecNumber evidence="1">2.7.7.65</ecNumber>
    </recommendedName>
</protein>
<dbReference type="PANTHER" id="PTHR45138:SF9">
    <property type="entry name" value="DIGUANYLATE CYCLASE DGCM-RELATED"/>
    <property type="match status" value="1"/>
</dbReference>
<evidence type="ECO:0000313" key="4">
    <source>
        <dbReference type="EMBL" id="OCW58417.1"/>
    </source>
</evidence>
<dbReference type="InterPro" id="IPR050469">
    <property type="entry name" value="Diguanylate_Cyclase"/>
</dbReference>
<dbReference type="InterPro" id="IPR000160">
    <property type="entry name" value="GGDEF_dom"/>
</dbReference>
<dbReference type="Pfam" id="PF00990">
    <property type="entry name" value="GGDEF"/>
    <property type="match status" value="1"/>
</dbReference>
<sequence length="247" mass="26606">MALSVLFTASIMAFLGAGAEAHRLAFLIALFCPLLIAPPATFVFFRQTAELAAAHEALRKAHENLFAIHAELKSAHRSLEHRASHDGMTGLANREAFQARLDELKAAGEHGYLLMIDADRFKQINDEHGHDGGDRALLAIAEAISAAIRPGDFAARIGGEEFAVLLRQVGGEQAGQIAEGLRARVEAVRVATVEGTSLQVTVSIGCAAFTAQSRIKDDMRAADRMLYDAKRDGRNRVRITPGITRAA</sequence>
<dbReference type="Proteomes" id="UP000094795">
    <property type="component" value="Unassembled WGS sequence"/>
</dbReference>
<reference evidence="4 5" key="1">
    <citation type="submission" date="2015-12" db="EMBL/GenBank/DDBJ databases">
        <authorList>
            <person name="Shamseldin A."/>
            <person name="Moawad H."/>
            <person name="Abd El-Rahim W.M."/>
            <person name="Sadowsky M.J."/>
        </authorList>
    </citation>
    <scope>NUCLEOTIDE SEQUENCE [LARGE SCALE GENOMIC DNA]</scope>
    <source>
        <strain evidence="4 5">JC234</strain>
    </source>
</reference>
<feature type="domain" description="GGDEF" evidence="3">
    <location>
        <begin position="109"/>
        <end position="242"/>
    </location>
</feature>
<dbReference type="GO" id="GO:0043709">
    <property type="term" value="P:cell adhesion involved in single-species biofilm formation"/>
    <property type="evidence" value="ECO:0007669"/>
    <property type="project" value="TreeGrafter"/>
</dbReference>
<evidence type="ECO:0000259" key="3">
    <source>
        <dbReference type="PROSITE" id="PS50887"/>
    </source>
</evidence>
<dbReference type="AlphaFoldDB" id="A0A1C1YY80"/>
<dbReference type="CDD" id="cd01949">
    <property type="entry name" value="GGDEF"/>
    <property type="match status" value="1"/>
</dbReference>
<dbReference type="PANTHER" id="PTHR45138">
    <property type="entry name" value="REGULATORY COMPONENTS OF SENSORY TRANSDUCTION SYSTEM"/>
    <property type="match status" value="1"/>
</dbReference>
<name>A0A1C1YY80_9HYPH</name>
<dbReference type="GO" id="GO:0005886">
    <property type="term" value="C:plasma membrane"/>
    <property type="evidence" value="ECO:0007669"/>
    <property type="project" value="TreeGrafter"/>
</dbReference>
<dbReference type="SMART" id="SM00267">
    <property type="entry name" value="GGDEF"/>
    <property type="match status" value="1"/>
</dbReference>
<dbReference type="FunFam" id="3.30.70.270:FF:000001">
    <property type="entry name" value="Diguanylate cyclase domain protein"/>
    <property type="match status" value="1"/>
</dbReference>
<dbReference type="EMBL" id="LQZT01000007">
    <property type="protein sequence ID" value="OCW58417.1"/>
    <property type="molecule type" value="Genomic_DNA"/>
</dbReference>
<dbReference type="EC" id="2.7.7.65" evidence="1"/>
<comment type="caution">
    <text evidence="4">The sequence shown here is derived from an EMBL/GenBank/DDBJ whole genome shotgun (WGS) entry which is preliminary data.</text>
</comment>
<dbReference type="GO" id="GO:1902201">
    <property type="term" value="P:negative regulation of bacterial-type flagellum-dependent cell motility"/>
    <property type="evidence" value="ECO:0007669"/>
    <property type="project" value="TreeGrafter"/>
</dbReference>
<dbReference type="SUPFAM" id="SSF55073">
    <property type="entry name" value="Nucleotide cyclase"/>
    <property type="match status" value="1"/>
</dbReference>
<gene>
    <name evidence="4" type="ORF">AWJ14_13935</name>
</gene>
<dbReference type="Gene3D" id="3.30.70.270">
    <property type="match status" value="1"/>
</dbReference>
<proteinExistence type="predicted"/>
<organism evidence="4 5">
    <name type="scientific">Hoeflea olei</name>
    <dbReference type="NCBI Taxonomy" id="1480615"/>
    <lineage>
        <taxon>Bacteria</taxon>
        <taxon>Pseudomonadati</taxon>
        <taxon>Pseudomonadota</taxon>
        <taxon>Alphaproteobacteria</taxon>
        <taxon>Hyphomicrobiales</taxon>
        <taxon>Rhizobiaceae</taxon>
        <taxon>Hoeflea</taxon>
    </lineage>
</organism>
<dbReference type="PROSITE" id="PS50887">
    <property type="entry name" value="GGDEF"/>
    <property type="match status" value="1"/>
</dbReference>
<evidence type="ECO:0000313" key="5">
    <source>
        <dbReference type="Proteomes" id="UP000094795"/>
    </source>
</evidence>
<keyword evidence="5" id="KW-1185">Reference proteome</keyword>